<reference evidence="10" key="1">
    <citation type="submission" date="2018-12" db="EMBL/GenBank/DDBJ databases">
        <title>Complete genome sequence of Roseovarius sp. MME-070.</title>
        <authorList>
            <person name="Nam Y.-D."/>
            <person name="Kang J."/>
            <person name="Chung W.-H."/>
            <person name="Park Y.S."/>
        </authorList>
    </citation>
    <scope>NUCLEOTIDE SEQUENCE [LARGE SCALE GENOMIC DNA]</scope>
    <source>
        <strain evidence="10">MME-070</strain>
    </source>
</reference>
<dbReference type="EMBL" id="CP034348">
    <property type="protein sequence ID" value="QGX98107.1"/>
    <property type="molecule type" value="Genomic_DNA"/>
</dbReference>
<organism evidence="9 10">
    <name type="scientific">Roseovarius faecimaris</name>
    <dbReference type="NCBI Taxonomy" id="2494550"/>
    <lineage>
        <taxon>Bacteria</taxon>
        <taxon>Pseudomonadati</taxon>
        <taxon>Pseudomonadota</taxon>
        <taxon>Alphaproteobacteria</taxon>
        <taxon>Rhodobacterales</taxon>
        <taxon>Roseobacteraceae</taxon>
        <taxon>Roseovarius</taxon>
    </lineage>
</organism>
<dbReference type="CDD" id="cd00609">
    <property type="entry name" value="AAT_like"/>
    <property type="match status" value="1"/>
</dbReference>
<keyword evidence="6" id="KW-0663">Pyridoxal phosphate</keyword>
<evidence type="ECO:0000256" key="2">
    <source>
        <dbReference type="ARBA" id="ARBA00007441"/>
    </source>
</evidence>
<dbReference type="Proteomes" id="UP000428330">
    <property type="component" value="Chromosome"/>
</dbReference>
<dbReference type="KEGG" id="rom:EI983_07365"/>
<dbReference type="OrthoDB" id="9766084at2"/>
<proteinExistence type="inferred from homology"/>
<dbReference type="GO" id="GO:0030170">
    <property type="term" value="F:pyridoxal phosphate binding"/>
    <property type="evidence" value="ECO:0007669"/>
    <property type="project" value="InterPro"/>
</dbReference>
<dbReference type="Pfam" id="PF00155">
    <property type="entry name" value="Aminotran_1_2"/>
    <property type="match status" value="1"/>
</dbReference>
<evidence type="ECO:0000256" key="6">
    <source>
        <dbReference type="ARBA" id="ARBA00022898"/>
    </source>
</evidence>
<dbReference type="GO" id="GO:0006520">
    <property type="term" value="P:amino acid metabolic process"/>
    <property type="evidence" value="ECO:0007669"/>
    <property type="project" value="InterPro"/>
</dbReference>
<dbReference type="SUPFAM" id="SSF53383">
    <property type="entry name" value="PLP-dependent transferases"/>
    <property type="match status" value="1"/>
</dbReference>
<protein>
    <recommendedName>
        <fullName evidence="3">aspartate transaminase</fullName>
        <ecNumber evidence="3">2.6.1.1</ecNumber>
    </recommendedName>
</protein>
<comment type="cofactor">
    <cofactor evidence="1">
        <name>pyridoxal 5'-phosphate</name>
        <dbReference type="ChEBI" id="CHEBI:597326"/>
    </cofactor>
</comment>
<name>A0A6I6IRB5_9RHOB</name>
<keyword evidence="4 9" id="KW-0032">Aminotransferase</keyword>
<evidence type="ECO:0000256" key="5">
    <source>
        <dbReference type="ARBA" id="ARBA00022679"/>
    </source>
</evidence>
<keyword evidence="10" id="KW-1185">Reference proteome</keyword>
<dbReference type="Gene3D" id="3.40.640.10">
    <property type="entry name" value="Type I PLP-dependent aspartate aminotransferase-like (Major domain)"/>
    <property type="match status" value="1"/>
</dbReference>
<evidence type="ECO:0000256" key="1">
    <source>
        <dbReference type="ARBA" id="ARBA00001933"/>
    </source>
</evidence>
<evidence type="ECO:0000259" key="8">
    <source>
        <dbReference type="Pfam" id="PF00155"/>
    </source>
</evidence>
<dbReference type="RefSeq" id="WP_157706739.1">
    <property type="nucleotide sequence ID" value="NZ_CP034348.1"/>
</dbReference>
<dbReference type="GO" id="GO:0004069">
    <property type="term" value="F:L-aspartate:2-oxoglutarate aminotransferase activity"/>
    <property type="evidence" value="ECO:0007669"/>
    <property type="project" value="UniProtKB-EC"/>
</dbReference>
<evidence type="ECO:0000256" key="3">
    <source>
        <dbReference type="ARBA" id="ARBA00012753"/>
    </source>
</evidence>
<comment type="similarity">
    <text evidence="2">Belongs to the class-I pyridoxal-phosphate-dependent aminotransferase family.</text>
</comment>
<dbReference type="AlphaFoldDB" id="A0A6I6IRB5"/>
<dbReference type="NCBIfam" id="NF005732">
    <property type="entry name" value="PRK07550.1"/>
    <property type="match status" value="1"/>
</dbReference>
<keyword evidence="5 9" id="KW-0808">Transferase</keyword>
<feature type="domain" description="Aminotransferase class I/classII large" evidence="8">
    <location>
        <begin position="34"/>
        <end position="387"/>
    </location>
</feature>
<evidence type="ECO:0000313" key="10">
    <source>
        <dbReference type="Proteomes" id="UP000428330"/>
    </source>
</evidence>
<dbReference type="PANTHER" id="PTHR46383:SF1">
    <property type="entry name" value="ASPARTATE AMINOTRANSFERASE"/>
    <property type="match status" value="1"/>
</dbReference>
<dbReference type="InterPro" id="IPR050596">
    <property type="entry name" value="AspAT/PAT-like"/>
</dbReference>
<dbReference type="InterPro" id="IPR015424">
    <property type="entry name" value="PyrdxlP-dep_Trfase"/>
</dbReference>
<dbReference type="PANTHER" id="PTHR46383">
    <property type="entry name" value="ASPARTATE AMINOTRANSFERASE"/>
    <property type="match status" value="1"/>
</dbReference>
<sequence>MTQISRTESTFAPPVMEARRWLQGVAFPAERPLINVSQAAPVDPPPEPLRKVIAETALNQPEAHLYGPVLGLPELRAEVAAQWSGAYGGTLSTENVAITSGCNQAFCAAINALTNEGDEVILPTPWYFNHKMWLDMNGLQCVPLAAGAGLLPDPDQAATYITERTRAIVLVSPNNPGGVEYPASLLRAFYELAQRHGIALIVDETYRDFDARSGAAHDLFTDPDWGDTLIQLYSFSKAYRLTGHRVGAMVASPARLAEAEKFLDTVTICPNQLGQHAALWGMRNLGQWLAGERAEILDRRAAIEDNMPKLAARGWELLGNGAYFAYLRHPFAMPSNELAQKLVAEAGVLLLPGTMFRPADDPSGARELRLAFANVDRAQIGTLFDRLERLSWPLAPTGPSA</sequence>
<gene>
    <name evidence="9" type="ORF">EI983_07365</name>
</gene>
<evidence type="ECO:0000313" key="9">
    <source>
        <dbReference type="EMBL" id="QGX98107.1"/>
    </source>
</evidence>
<dbReference type="InterPro" id="IPR004839">
    <property type="entry name" value="Aminotransferase_I/II_large"/>
</dbReference>
<dbReference type="EC" id="2.6.1.1" evidence="3"/>
<evidence type="ECO:0000256" key="4">
    <source>
        <dbReference type="ARBA" id="ARBA00022576"/>
    </source>
</evidence>
<dbReference type="InterPro" id="IPR015421">
    <property type="entry name" value="PyrdxlP-dep_Trfase_major"/>
</dbReference>
<evidence type="ECO:0000256" key="7">
    <source>
        <dbReference type="ARBA" id="ARBA00049185"/>
    </source>
</evidence>
<comment type="catalytic activity">
    <reaction evidence="7">
        <text>L-aspartate + 2-oxoglutarate = oxaloacetate + L-glutamate</text>
        <dbReference type="Rhea" id="RHEA:21824"/>
        <dbReference type="ChEBI" id="CHEBI:16452"/>
        <dbReference type="ChEBI" id="CHEBI:16810"/>
        <dbReference type="ChEBI" id="CHEBI:29985"/>
        <dbReference type="ChEBI" id="CHEBI:29991"/>
        <dbReference type="EC" id="2.6.1.1"/>
    </reaction>
</comment>
<accession>A0A6I6IRB5</accession>